<dbReference type="SMART" id="SM00360">
    <property type="entry name" value="RRM"/>
    <property type="match status" value="2"/>
</dbReference>
<proteinExistence type="predicted"/>
<evidence type="ECO:0000256" key="3">
    <source>
        <dbReference type="SAM" id="MobiDB-lite"/>
    </source>
</evidence>
<feature type="region of interest" description="Disordered" evidence="3">
    <location>
        <begin position="1"/>
        <end position="46"/>
    </location>
</feature>
<dbReference type="InterPro" id="IPR012677">
    <property type="entry name" value="Nucleotide-bd_a/b_plait_sf"/>
</dbReference>
<dbReference type="ExpressionAtlas" id="A5BLC5">
    <property type="expression patterns" value="baseline and differential"/>
</dbReference>
<dbReference type="PANTHER" id="PTHR48024">
    <property type="entry name" value="GEO13361P1-RELATED"/>
    <property type="match status" value="1"/>
</dbReference>
<dbReference type="PANTHER" id="PTHR48024:SF9">
    <property type="entry name" value="UBP1-ASSOCIATED PROTEINS 1A-RELATED"/>
    <property type="match status" value="1"/>
</dbReference>
<dbReference type="InterPro" id="IPR000504">
    <property type="entry name" value="RRM_dom"/>
</dbReference>
<protein>
    <recommendedName>
        <fullName evidence="4">RRM domain-containing protein</fullName>
    </recommendedName>
</protein>
<evidence type="ECO:0000313" key="5">
    <source>
        <dbReference type="EMBL" id="CAN83373.1"/>
    </source>
</evidence>
<accession>A5BLC5</accession>
<reference evidence="5" key="1">
    <citation type="journal article" date="2007" name="PLoS ONE">
        <title>The first genome sequence of an elite grapevine cultivar (Pinot noir Vitis vinifera L.): coping with a highly heterozygous genome.</title>
        <authorList>
            <person name="Velasco R."/>
            <person name="Zharkikh A."/>
            <person name="Troggio M."/>
            <person name="Cartwright D.A."/>
            <person name="Cestaro A."/>
            <person name="Pruss D."/>
            <person name="Pindo M."/>
            <person name="FitzGerald L.M."/>
            <person name="Vezzulli S."/>
            <person name="Reid J."/>
            <person name="Malacarne G."/>
            <person name="Iliev D."/>
            <person name="Coppola G."/>
            <person name="Wardell B."/>
            <person name="Micheletti D."/>
            <person name="Macalma T."/>
            <person name="Facci M."/>
            <person name="Mitchell J.T."/>
            <person name="Perazzolli M."/>
            <person name="Eldredge G."/>
            <person name="Gatto P."/>
            <person name="Oyzerski R."/>
            <person name="Moretto M."/>
            <person name="Gutin N."/>
            <person name="Stefanini M."/>
            <person name="Chen Y."/>
            <person name="Segala C."/>
            <person name="Davenport C."/>
            <person name="Dematte L."/>
            <person name="Mraz A."/>
            <person name="Battilana J."/>
            <person name="Stormo K."/>
            <person name="Costa F."/>
            <person name="Tao Q."/>
            <person name="Si-Ammour A."/>
            <person name="Harkins T."/>
            <person name="Lackey A."/>
            <person name="Perbost C."/>
            <person name="Taillon B."/>
            <person name="Stella A."/>
            <person name="Solovyev V."/>
            <person name="Fawcett J.A."/>
            <person name="Sterck L."/>
            <person name="Vandepoele K."/>
            <person name="Grando S.M."/>
            <person name="Toppo S."/>
            <person name="Moser C."/>
            <person name="Lanchbury J."/>
            <person name="Bogden R."/>
            <person name="Skolnick M."/>
            <person name="Sgaramella V."/>
            <person name="Bhatnagar S.K."/>
            <person name="Fontana P."/>
            <person name="Gutin A."/>
            <person name="Van de Peer Y."/>
            <person name="Salamini F."/>
            <person name="Viola R."/>
        </authorList>
    </citation>
    <scope>NUCLEOTIDE SEQUENCE</scope>
</reference>
<dbReference type="GO" id="GO:0003723">
    <property type="term" value="F:RNA binding"/>
    <property type="evidence" value="ECO:0007669"/>
    <property type="project" value="UniProtKB-UniRule"/>
</dbReference>
<dbReference type="Gene3D" id="3.30.70.330">
    <property type="match status" value="2"/>
</dbReference>
<feature type="domain" description="RRM" evidence="4">
    <location>
        <begin position="92"/>
        <end position="192"/>
    </location>
</feature>
<evidence type="ECO:0000256" key="1">
    <source>
        <dbReference type="ARBA" id="ARBA00022884"/>
    </source>
</evidence>
<dbReference type="InterPro" id="IPR050886">
    <property type="entry name" value="RNA-binding_reg"/>
</dbReference>
<name>A5BLC5_VITVI</name>
<evidence type="ECO:0000259" key="4">
    <source>
        <dbReference type="PROSITE" id="PS50102"/>
    </source>
</evidence>
<dbReference type="PROSITE" id="PS50102">
    <property type="entry name" value="RRM"/>
    <property type="match status" value="2"/>
</dbReference>
<keyword evidence="1 2" id="KW-0694">RNA-binding</keyword>
<sequence length="443" mass="47768">MAKTKKSKKQKLTKKTPKKIEKKLKSKKVEKALATKPSDSDSDSDSGFDKLQKLLEPYSKDQLIGFISDAAASDSSLFQRIRETADRDVSHRKIFVHGLGWDTTRETLLAAFEPYGQIEDCNVVTDRNTGKAKGYGFVLFKTRQGAVKALKQPGKKINNRMTQSQLASMGPSPPPQSQDTVGRKIYVSNVQADVDPERLRSFFAKFGEIETGPIGFDTQTGKSRGIFEGHQLHCQKATEGKNKVPAQPQPQLAAVAATQNFMLSQHPTLNTLYSGLLAHPNASMIGAAAVNPAVAGAMNPGVISSSQVGSVIGSVEGLGGYGTHGVAGFGGTPSVLGPPSLGLQHAYPSTQLGQSSVGRVQGTGVGTFGGYPSYMWYDLSQTDSLHIYVFGCRKLCFYAYLILILNSCSNELLLLSLYSTSDLISQTDYILPPVYSLMTLISI</sequence>
<gene>
    <name evidence="5" type="ORF">VITISV_028295</name>
</gene>
<dbReference type="EMBL" id="AM463492">
    <property type="protein sequence ID" value="CAN83373.1"/>
    <property type="molecule type" value="Genomic_DNA"/>
</dbReference>
<feature type="domain" description="RRM" evidence="4">
    <location>
        <begin position="183"/>
        <end position="225"/>
    </location>
</feature>
<feature type="compositionally biased region" description="Basic residues" evidence="3">
    <location>
        <begin position="1"/>
        <end position="26"/>
    </location>
</feature>
<dbReference type="Pfam" id="PF00076">
    <property type="entry name" value="RRM_1"/>
    <property type="match status" value="2"/>
</dbReference>
<dbReference type="SUPFAM" id="SSF54928">
    <property type="entry name" value="RNA-binding domain, RBD"/>
    <property type="match status" value="1"/>
</dbReference>
<dbReference type="AlphaFoldDB" id="A5BLC5"/>
<evidence type="ECO:0000256" key="2">
    <source>
        <dbReference type="PROSITE-ProRule" id="PRU00176"/>
    </source>
</evidence>
<organism evidence="5">
    <name type="scientific">Vitis vinifera</name>
    <name type="common">Grape</name>
    <dbReference type="NCBI Taxonomy" id="29760"/>
    <lineage>
        <taxon>Eukaryota</taxon>
        <taxon>Viridiplantae</taxon>
        <taxon>Streptophyta</taxon>
        <taxon>Embryophyta</taxon>
        <taxon>Tracheophyta</taxon>
        <taxon>Spermatophyta</taxon>
        <taxon>Magnoliopsida</taxon>
        <taxon>eudicotyledons</taxon>
        <taxon>Gunneridae</taxon>
        <taxon>Pentapetalae</taxon>
        <taxon>rosids</taxon>
        <taxon>Vitales</taxon>
        <taxon>Vitaceae</taxon>
        <taxon>Viteae</taxon>
        <taxon>Vitis</taxon>
    </lineage>
</organism>
<dbReference type="InterPro" id="IPR035979">
    <property type="entry name" value="RBD_domain_sf"/>
</dbReference>